<evidence type="ECO:0000259" key="7">
    <source>
        <dbReference type="PROSITE" id="PS51665"/>
    </source>
</evidence>
<dbReference type="AlphaFoldDB" id="A0A8C4RDJ3"/>
<evidence type="ECO:0000256" key="3">
    <source>
        <dbReference type="ARBA" id="ARBA00022490"/>
    </source>
</evidence>
<evidence type="ECO:0000256" key="6">
    <source>
        <dbReference type="SAM" id="SignalP"/>
    </source>
</evidence>
<dbReference type="GO" id="GO:0005879">
    <property type="term" value="C:axonemal microtubule"/>
    <property type="evidence" value="ECO:0007669"/>
    <property type="project" value="TreeGrafter"/>
</dbReference>
<dbReference type="PANTHER" id="PTHR21490">
    <property type="entry name" value="ENKURIN-RELATED"/>
    <property type="match status" value="1"/>
</dbReference>
<dbReference type="InterPro" id="IPR027012">
    <property type="entry name" value="Enkurin_dom"/>
</dbReference>
<name>A0A8C4RDJ3_ERPCA</name>
<dbReference type="Pfam" id="PF13864">
    <property type="entry name" value="Enkurin"/>
    <property type="match status" value="1"/>
</dbReference>
<evidence type="ECO:0000256" key="5">
    <source>
        <dbReference type="ARBA" id="ARBA00023273"/>
    </source>
</evidence>
<reference evidence="8" key="3">
    <citation type="submission" date="2025-09" db="UniProtKB">
        <authorList>
            <consortium name="Ensembl"/>
        </authorList>
    </citation>
    <scope>IDENTIFICATION</scope>
</reference>
<evidence type="ECO:0000313" key="9">
    <source>
        <dbReference type="Proteomes" id="UP000694620"/>
    </source>
</evidence>
<dbReference type="PROSITE" id="PS51665">
    <property type="entry name" value="ENKURIN"/>
    <property type="match status" value="1"/>
</dbReference>
<keyword evidence="9" id="KW-1185">Reference proteome</keyword>
<protein>
    <recommendedName>
        <fullName evidence="7">Enkurin domain-containing protein</fullName>
    </recommendedName>
</protein>
<organism evidence="8 9">
    <name type="scientific">Erpetoichthys calabaricus</name>
    <name type="common">Rope fish</name>
    <name type="synonym">Calamoichthys calabaricus</name>
    <dbReference type="NCBI Taxonomy" id="27687"/>
    <lineage>
        <taxon>Eukaryota</taxon>
        <taxon>Metazoa</taxon>
        <taxon>Chordata</taxon>
        <taxon>Craniata</taxon>
        <taxon>Vertebrata</taxon>
        <taxon>Euteleostomi</taxon>
        <taxon>Actinopterygii</taxon>
        <taxon>Polypteriformes</taxon>
        <taxon>Polypteridae</taxon>
        <taxon>Erpetoichthys</taxon>
    </lineage>
</organism>
<dbReference type="GeneTree" id="ENSGT00940000153866"/>
<feature type="domain" description="Enkurin" evidence="7">
    <location>
        <begin position="170"/>
        <end position="262"/>
    </location>
</feature>
<dbReference type="Ensembl" id="ENSECRT00000000888.1">
    <property type="protein sequence ID" value="ENSECRP00000000868.1"/>
    <property type="gene ID" value="ENSECRG00000000582.1"/>
</dbReference>
<reference evidence="8" key="2">
    <citation type="submission" date="2025-08" db="UniProtKB">
        <authorList>
            <consortium name="Ensembl"/>
        </authorList>
    </citation>
    <scope>IDENTIFICATION</scope>
</reference>
<evidence type="ECO:0000256" key="2">
    <source>
        <dbReference type="ARBA" id="ARBA00004245"/>
    </source>
</evidence>
<feature type="chain" id="PRO_5034258935" description="Enkurin domain-containing protein" evidence="6">
    <location>
        <begin position="19"/>
        <end position="264"/>
    </location>
</feature>
<dbReference type="GO" id="GO:0001669">
    <property type="term" value="C:acrosomal vesicle"/>
    <property type="evidence" value="ECO:0007669"/>
    <property type="project" value="TreeGrafter"/>
</dbReference>
<dbReference type="GO" id="GO:0005516">
    <property type="term" value="F:calmodulin binding"/>
    <property type="evidence" value="ECO:0007669"/>
    <property type="project" value="TreeGrafter"/>
</dbReference>
<reference evidence="8" key="1">
    <citation type="submission" date="2021-06" db="EMBL/GenBank/DDBJ databases">
        <authorList>
            <consortium name="Wellcome Sanger Institute Data Sharing"/>
        </authorList>
    </citation>
    <scope>NUCLEOTIDE SEQUENCE [LARGE SCALE GENOMIC DNA]</scope>
</reference>
<evidence type="ECO:0000256" key="4">
    <source>
        <dbReference type="ARBA" id="ARBA00023212"/>
    </source>
</evidence>
<comment type="subcellular location">
    <subcellularLocation>
        <location evidence="1">Cell projection</location>
        <location evidence="1">Cilium</location>
    </subcellularLocation>
    <subcellularLocation>
        <location evidence="2">Cytoplasm</location>
        <location evidence="2">Cytoskeleton</location>
    </subcellularLocation>
</comment>
<dbReference type="InterPro" id="IPR052102">
    <property type="entry name" value="Enkurin_domain-protein"/>
</dbReference>
<accession>A0A8C4RDJ3</accession>
<proteinExistence type="predicted"/>
<keyword evidence="6" id="KW-0732">Signal</keyword>
<keyword evidence="5" id="KW-0966">Cell projection</keyword>
<evidence type="ECO:0000313" key="8">
    <source>
        <dbReference type="Ensembl" id="ENSECRP00000000868.1"/>
    </source>
</evidence>
<keyword evidence="3" id="KW-0963">Cytoplasm</keyword>
<keyword evidence="4" id="KW-0206">Cytoskeleton</keyword>
<sequence>MYLFTYLYVALFLYETNWLGEIAPCFSDLWHVFACLCNTPVLCRCSTGLNAPVKEKMQWRASLYRSKEPLKADTHGPYNFLRKHSKEPKLPKKKPFRYPDHYMRKPPLPSLVDIPIMGIQNNRDYITLNAVEVIKGAPQKSMPYYTTKKFYDDSGCPIFIYKEDYGKLPEYIVRRREKEKEYETYLTEKARREVPRPLPESERQKIIQGLKNNWNVLNRQYLCLPMVTDTVSKRVRWETLEKEMDELDKQIKRVEKQKFIFIKK</sequence>
<feature type="signal peptide" evidence="6">
    <location>
        <begin position="1"/>
        <end position="18"/>
    </location>
</feature>
<evidence type="ECO:0000256" key="1">
    <source>
        <dbReference type="ARBA" id="ARBA00004138"/>
    </source>
</evidence>
<dbReference type="Proteomes" id="UP000694620">
    <property type="component" value="Chromosome 1"/>
</dbReference>
<dbReference type="PANTHER" id="PTHR21490:SF0">
    <property type="entry name" value="ENKURIN"/>
    <property type="match status" value="1"/>
</dbReference>